<dbReference type="KEGG" id="eta:ETA_02680"/>
<keyword evidence="3" id="KW-1185">Reference proteome</keyword>
<feature type="transmembrane region" description="Helical" evidence="1">
    <location>
        <begin position="20"/>
        <end position="41"/>
    </location>
</feature>
<proteinExistence type="predicted"/>
<evidence type="ECO:0000256" key="1">
    <source>
        <dbReference type="SAM" id="Phobius"/>
    </source>
</evidence>
<sequence>MMLGMYDYIQNQSGAGVLLPVNVIIWICKALIVLFLAVMLIEKMTILPPLHCHFSLLT</sequence>
<gene>
    <name evidence="2" type="ordered locus">ETA_02680</name>
</gene>
<keyword evidence="1" id="KW-0472">Membrane</keyword>
<dbReference type="Proteomes" id="UP000001726">
    <property type="component" value="Chromosome"/>
</dbReference>
<accession>B2VL69</accession>
<dbReference type="EMBL" id="CU468135">
    <property type="protein sequence ID" value="CAO95314.1"/>
    <property type="molecule type" value="Genomic_DNA"/>
</dbReference>
<dbReference type="STRING" id="465817.ETA_02680"/>
<dbReference type="HOGENOM" id="CLU_2972465_0_0_6"/>
<name>B2VL69_ERWT9</name>
<dbReference type="AlphaFoldDB" id="B2VL69"/>
<evidence type="ECO:0000313" key="3">
    <source>
        <dbReference type="Proteomes" id="UP000001726"/>
    </source>
</evidence>
<keyword evidence="1" id="KW-0812">Transmembrane</keyword>
<protein>
    <submittedName>
        <fullName evidence="2">Uncharacterized protein</fullName>
    </submittedName>
</protein>
<keyword evidence="1" id="KW-1133">Transmembrane helix</keyword>
<organism evidence="2 3">
    <name type="scientific">Erwinia tasmaniensis (strain DSM 17950 / CFBP 7177 / CIP 109463 / NCPPB 4357 / Et1/99)</name>
    <dbReference type="NCBI Taxonomy" id="465817"/>
    <lineage>
        <taxon>Bacteria</taxon>
        <taxon>Pseudomonadati</taxon>
        <taxon>Pseudomonadota</taxon>
        <taxon>Gammaproteobacteria</taxon>
        <taxon>Enterobacterales</taxon>
        <taxon>Erwiniaceae</taxon>
        <taxon>Erwinia</taxon>
    </lineage>
</organism>
<reference evidence="2 3" key="1">
    <citation type="journal article" date="2008" name="Environ. Microbiol.">
        <title>The genome of Erwinia tasmaniensis strain Et1/99, a non-pathogenic bacterium in the genus Erwinia.</title>
        <authorList>
            <person name="Kube M."/>
            <person name="Migdoll A.M."/>
            <person name="Mueller I."/>
            <person name="Kuhl H."/>
            <person name="Beck A."/>
            <person name="Reinhardt R."/>
            <person name="Geider K."/>
        </authorList>
    </citation>
    <scope>NUCLEOTIDE SEQUENCE [LARGE SCALE GENOMIC DNA]</scope>
    <source>
        <strain evidence="3">DSM 17950 / CFBP 7177 / CIP 109463 / NCPPB 4357 / Et1/99</strain>
    </source>
</reference>
<evidence type="ECO:0000313" key="2">
    <source>
        <dbReference type="EMBL" id="CAO95314.1"/>
    </source>
</evidence>